<organism evidence="7 8">
    <name type="scientific">Pseudomonas cavernicola</name>
    <dbReference type="NCBI Taxonomy" id="2320866"/>
    <lineage>
        <taxon>Bacteria</taxon>
        <taxon>Pseudomonadati</taxon>
        <taxon>Pseudomonadota</taxon>
        <taxon>Gammaproteobacteria</taxon>
        <taxon>Pseudomonadales</taxon>
        <taxon>Pseudomonadaceae</taxon>
        <taxon>Pseudomonas</taxon>
    </lineage>
</organism>
<dbReference type="AlphaFoldDB" id="A0A418XB02"/>
<gene>
    <name evidence="7" type="ORF">D3879_16370</name>
</gene>
<proteinExistence type="predicted"/>
<sequence length="217" mass="22466">MQETSVLLTLTAVFAVALVSPGPDVALVVRTALHQGRRAGLLSALGLACGILVHGTLVLAGVSVLLGRSPLLFGLLQLLGACYLGWLGYGALCAFLRRGASGGLDGTLAPSRLGPWLRGLATNLLNPKALVFFLALLSSLIPADISLAGKVAVASMLFGMGLGWFSLLSVILTQPAMQRRLLRAVPAIDALCGLVFLLVALGIVLSNPWLRSAFTAS</sequence>
<evidence type="ECO:0000256" key="4">
    <source>
        <dbReference type="ARBA" id="ARBA00022989"/>
    </source>
</evidence>
<feature type="transmembrane region" description="Helical" evidence="6">
    <location>
        <begin position="41"/>
        <end position="66"/>
    </location>
</feature>
<protein>
    <submittedName>
        <fullName evidence="7">LysE family translocator</fullName>
    </submittedName>
</protein>
<evidence type="ECO:0000313" key="7">
    <source>
        <dbReference type="EMBL" id="RJG09650.1"/>
    </source>
</evidence>
<evidence type="ECO:0000256" key="5">
    <source>
        <dbReference type="ARBA" id="ARBA00023136"/>
    </source>
</evidence>
<evidence type="ECO:0000256" key="1">
    <source>
        <dbReference type="ARBA" id="ARBA00004651"/>
    </source>
</evidence>
<dbReference type="EMBL" id="QYUR01000006">
    <property type="protein sequence ID" value="RJG09650.1"/>
    <property type="molecule type" value="Genomic_DNA"/>
</dbReference>
<comment type="caution">
    <text evidence="7">The sequence shown here is derived from an EMBL/GenBank/DDBJ whole genome shotgun (WGS) entry which is preliminary data.</text>
</comment>
<keyword evidence="3 6" id="KW-0812">Transmembrane</keyword>
<name>A0A418XB02_9PSED</name>
<evidence type="ECO:0000256" key="2">
    <source>
        <dbReference type="ARBA" id="ARBA00022475"/>
    </source>
</evidence>
<dbReference type="OrthoDB" id="581870at2"/>
<keyword evidence="4 6" id="KW-1133">Transmembrane helix</keyword>
<dbReference type="Pfam" id="PF01810">
    <property type="entry name" value="LysE"/>
    <property type="match status" value="1"/>
</dbReference>
<keyword evidence="5 6" id="KW-0472">Membrane</keyword>
<feature type="transmembrane region" description="Helical" evidence="6">
    <location>
        <begin position="6"/>
        <end position="29"/>
    </location>
</feature>
<feature type="transmembrane region" description="Helical" evidence="6">
    <location>
        <begin position="116"/>
        <end position="141"/>
    </location>
</feature>
<feature type="transmembrane region" description="Helical" evidence="6">
    <location>
        <begin position="147"/>
        <end position="172"/>
    </location>
</feature>
<evidence type="ECO:0000313" key="8">
    <source>
        <dbReference type="Proteomes" id="UP000284021"/>
    </source>
</evidence>
<comment type="subcellular location">
    <subcellularLocation>
        <location evidence="1">Cell membrane</location>
        <topology evidence="1">Multi-pass membrane protein</topology>
    </subcellularLocation>
</comment>
<evidence type="ECO:0000256" key="6">
    <source>
        <dbReference type="SAM" id="Phobius"/>
    </source>
</evidence>
<reference evidence="7 8" key="1">
    <citation type="submission" date="2018-09" db="EMBL/GenBank/DDBJ databases">
        <authorList>
            <person name="Zhu H."/>
        </authorList>
    </citation>
    <scope>NUCLEOTIDE SEQUENCE [LARGE SCALE GENOMIC DNA]</scope>
    <source>
        <strain evidence="7 8">K1S02-6</strain>
    </source>
</reference>
<keyword evidence="8" id="KW-1185">Reference proteome</keyword>
<dbReference type="PANTHER" id="PTHR30086">
    <property type="entry name" value="ARGININE EXPORTER PROTEIN ARGO"/>
    <property type="match status" value="1"/>
</dbReference>
<evidence type="ECO:0000256" key="3">
    <source>
        <dbReference type="ARBA" id="ARBA00022692"/>
    </source>
</evidence>
<keyword evidence="2" id="KW-1003">Cell membrane</keyword>
<accession>A0A418XB02</accession>
<dbReference type="GO" id="GO:0015171">
    <property type="term" value="F:amino acid transmembrane transporter activity"/>
    <property type="evidence" value="ECO:0007669"/>
    <property type="project" value="TreeGrafter"/>
</dbReference>
<dbReference type="Proteomes" id="UP000284021">
    <property type="component" value="Unassembled WGS sequence"/>
</dbReference>
<dbReference type="RefSeq" id="WP_119955344.1">
    <property type="nucleotide sequence ID" value="NZ_QYUR01000006.1"/>
</dbReference>
<dbReference type="PANTHER" id="PTHR30086:SF17">
    <property type="entry name" value="LYSE FAMILY TRANSLOCATOR"/>
    <property type="match status" value="1"/>
</dbReference>
<dbReference type="PIRSF" id="PIRSF006324">
    <property type="entry name" value="LeuE"/>
    <property type="match status" value="1"/>
</dbReference>
<dbReference type="GO" id="GO:0005886">
    <property type="term" value="C:plasma membrane"/>
    <property type="evidence" value="ECO:0007669"/>
    <property type="project" value="UniProtKB-SubCell"/>
</dbReference>
<feature type="transmembrane region" description="Helical" evidence="6">
    <location>
        <begin position="184"/>
        <end position="205"/>
    </location>
</feature>
<dbReference type="InterPro" id="IPR001123">
    <property type="entry name" value="LeuE-type"/>
</dbReference>
<feature type="transmembrane region" description="Helical" evidence="6">
    <location>
        <begin position="72"/>
        <end position="96"/>
    </location>
</feature>